<dbReference type="GO" id="GO:0004185">
    <property type="term" value="F:serine-type carboxypeptidase activity"/>
    <property type="evidence" value="ECO:0007669"/>
    <property type="project" value="InterPro"/>
</dbReference>
<dbReference type="EMBL" id="FQUM01000008">
    <property type="protein sequence ID" value="SHF74317.1"/>
    <property type="molecule type" value="Genomic_DNA"/>
</dbReference>
<accession>A0A1M5E503</accession>
<dbReference type="PRINTS" id="PR00922">
    <property type="entry name" value="DADACBPTASE3"/>
</dbReference>
<dbReference type="Gene3D" id="3.40.710.10">
    <property type="entry name" value="DD-peptidase/beta-lactamase superfamily"/>
    <property type="match status" value="2"/>
</dbReference>
<name>A0A1M5E503_9BACT</name>
<dbReference type="GO" id="GO:0000270">
    <property type="term" value="P:peptidoglycan metabolic process"/>
    <property type="evidence" value="ECO:0007669"/>
    <property type="project" value="TreeGrafter"/>
</dbReference>
<keyword evidence="5" id="KW-1185">Reference proteome</keyword>
<organism evidence="4 5">
    <name type="scientific">Mariniphaga anaerophila</name>
    <dbReference type="NCBI Taxonomy" id="1484053"/>
    <lineage>
        <taxon>Bacteria</taxon>
        <taxon>Pseudomonadati</taxon>
        <taxon>Bacteroidota</taxon>
        <taxon>Bacteroidia</taxon>
        <taxon>Marinilabiliales</taxon>
        <taxon>Prolixibacteraceae</taxon>
        <taxon>Mariniphaga</taxon>
    </lineage>
</organism>
<keyword evidence="4" id="KW-0121">Carboxypeptidase</keyword>
<feature type="signal peptide" evidence="3">
    <location>
        <begin position="1"/>
        <end position="20"/>
    </location>
</feature>
<protein>
    <submittedName>
        <fullName evidence="4">D-alanyl-D-alanine carboxypeptidase / D-alanyl-D-alanine-endopeptidase (Penicillin-binding protein 4)</fullName>
    </submittedName>
</protein>
<evidence type="ECO:0000313" key="4">
    <source>
        <dbReference type="EMBL" id="SHF74317.1"/>
    </source>
</evidence>
<evidence type="ECO:0000256" key="3">
    <source>
        <dbReference type="SAM" id="SignalP"/>
    </source>
</evidence>
<dbReference type="InterPro" id="IPR012338">
    <property type="entry name" value="Beta-lactam/transpept-like"/>
</dbReference>
<evidence type="ECO:0000256" key="1">
    <source>
        <dbReference type="ARBA" id="ARBA00006096"/>
    </source>
</evidence>
<gene>
    <name evidence="4" type="ORF">SAMN05444274_10887</name>
</gene>
<dbReference type="NCBIfam" id="TIGR00666">
    <property type="entry name" value="PBP4"/>
    <property type="match status" value="1"/>
</dbReference>
<comment type="similarity">
    <text evidence="1">Belongs to the peptidase S13 family.</text>
</comment>
<dbReference type="SUPFAM" id="SSF56601">
    <property type="entry name" value="beta-lactamase/transpeptidase-like"/>
    <property type="match status" value="1"/>
</dbReference>
<keyword evidence="3" id="KW-0732">Signal</keyword>
<dbReference type="STRING" id="1484053.SAMN05444274_10887"/>
<dbReference type="Gene3D" id="3.50.80.20">
    <property type="entry name" value="D-Ala-D-Ala carboxypeptidase C, peptidase S13"/>
    <property type="match status" value="1"/>
</dbReference>
<dbReference type="PANTHER" id="PTHR30023">
    <property type="entry name" value="D-ALANYL-D-ALANINE CARBOXYPEPTIDASE"/>
    <property type="match status" value="1"/>
</dbReference>
<keyword evidence="4" id="KW-0645">Protease</keyword>
<dbReference type="PANTHER" id="PTHR30023:SF0">
    <property type="entry name" value="PENICILLIN-SENSITIVE CARBOXYPEPTIDASE A"/>
    <property type="match status" value="1"/>
</dbReference>
<evidence type="ECO:0000313" key="5">
    <source>
        <dbReference type="Proteomes" id="UP000184164"/>
    </source>
</evidence>
<proteinExistence type="inferred from homology"/>
<feature type="chain" id="PRO_5013064598" evidence="3">
    <location>
        <begin position="21"/>
        <end position="481"/>
    </location>
</feature>
<sequence length="481" mass="53425">MKVRFFLAIGFLFIWAPAFTQTSFEKQLQNFLEQPAYRNASVGIQVVESATGKTFFEHNPEQLFIPASVLKVVTSAAALEILGADYHFKTKLGYSGKIENGVLKGNLVIVGGGDPSLGSEYFRNYYPASGFLETWAAQVRAAGIQKVEGHLVLDCSLYDTEPVPPTWIWEDMGNYYGAGASALTFYDNLFRISFRSQPKAGLPTEIVAMRPQIKGLTMRNEVLSSDSNRDLAYVFGSPFDGDRVVRGTIPKNRKSFTIRASNPFPEKLLADDFLAHLARKGIFVSGDSEINKVEPADFKLIYVTESPSLAEIVKVLNHESVNLFAEHLVKQVAAEKNGTGTRESGLNLIVDFWKSKGLDVSQLIMEDGSGLSHFNAVSPAFLVSVLNYMDQSGRYSDDFWKSLPSAGNGTLHYFDPRLFPQNSLRAKSGSMTRVRCYIGYISPEPGKRYSFSVMVNHFSGSHLNAIAEIEKLLYEVYRNGK</sequence>
<dbReference type="AlphaFoldDB" id="A0A1M5E503"/>
<dbReference type="Pfam" id="PF02113">
    <property type="entry name" value="Peptidase_S13"/>
    <property type="match status" value="1"/>
</dbReference>
<evidence type="ECO:0000256" key="2">
    <source>
        <dbReference type="ARBA" id="ARBA00022801"/>
    </source>
</evidence>
<dbReference type="Proteomes" id="UP000184164">
    <property type="component" value="Unassembled WGS sequence"/>
</dbReference>
<keyword evidence="2" id="KW-0378">Hydrolase</keyword>
<dbReference type="GO" id="GO:0006508">
    <property type="term" value="P:proteolysis"/>
    <property type="evidence" value="ECO:0007669"/>
    <property type="project" value="InterPro"/>
</dbReference>
<reference evidence="4 5" key="1">
    <citation type="submission" date="2016-11" db="EMBL/GenBank/DDBJ databases">
        <authorList>
            <person name="Jaros S."/>
            <person name="Januszkiewicz K."/>
            <person name="Wedrychowicz H."/>
        </authorList>
    </citation>
    <scope>NUCLEOTIDE SEQUENCE [LARGE SCALE GENOMIC DNA]</scope>
    <source>
        <strain evidence="4 5">DSM 26910</strain>
    </source>
</reference>
<dbReference type="OrthoDB" id="9802627at2"/>
<dbReference type="InterPro" id="IPR000667">
    <property type="entry name" value="Peptidase_S13"/>
</dbReference>
<dbReference type="RefSeq" id="WP_139249751.1">
    <property type="nucleotide sequence ID" value="NZ_FQUM01000008.1"/>
</dbReference>